<comment type="subcellular location">
    <subcellularLocation>
        <location evidence="1">Membrane</location>
        <topology evidence="1">Multi-pass membrane protein</topology>
    </subcellularLocation>
</comment>
<evidence type="ECO:0000313" key="7">
    <source>
        <dbReference type="WBParaSite" id="ASIM_0000817401-mRNA-1"/>
    </source>
</evidence>
<organism evidence="7">
    <name type="scientific">Anisakis simplex</name>
    <name type="common">Herring worm</name>
    <dbReference type="NCBI Taxonomy" id="6269"/>
    <lineage>
        <taxon>Eukaryota</taxon>
        <taxon>Metazoa</taxon>
        <taxon>Ecdysozoa</taxon>
        <taxon>Nematoda</taxon>
        <taxon>Chromadorea</taxon>
        <taxon>Rhabditida</taxon>
        <taxon>Spirurina</taxon>
        <taxon>Ascaridomorpha</taxon>
        <taxon>Ascaridoidea</taxon>
        <taxon>Anisakidae</taxon>
        <taxon>Anisakis</taxon>
        <taxon>Anisakis simplex complex</taxon>
    </lineage>
</organism>
<dbReference type="GO" id="GO:0016757">
    <property type="term" value="F:glycosyltransferase activity"/>
    <property type="evidence" value="ECO:0007669"/>
    <property type="project" value="UniProtKB-KW"/>
</dbReference>
<dbReference type="AlphaFoldDB" id="A0A0M3JKK0"/>
<keyword evidence="4" id="KW-0812">Transmembrane</keyword>
<dbReference type="WBParaSite" id="ASIM_0000817401-mRNA-1">
    <property type="protein sequence ID" value="ASIM_0000817401-mRNA-1"/>
    <property type="gene ID" value="ASIM_0000817401"/>
</dbReference>
<name>A0A0M3JKK0_ANISI</name>
<sequence length="87" mass="9908">LAGNCLRFICSTGMSSLMRKSALEEAGGFERFGAFLAEDYFFGVAFAKRFRWFIPVYCRGWRSVISSLPALQNGARPDPKKFRERIC</sequence>
<accession>A0A0M3JKK0</accession>
<dbReference type="Pfam" id="PF13506">
    <property type="entry name" value="Glyco_transf_21"/>
    <property type="match status" value="1"/>
</dbReference>
<evidence type="ECO:0000256" key="3">
    <source>
        <dbReference type="ARBA" id="ARBA00022679"/>
    </source>
</evidence>
<reference evidence="7" key="1">
    <citation type="submission" date="2017-02" db="UniProtKB">
        <authorList>
            <consortium name="WormBaseParasite"/>
        </authorList>
    </citation>
    <scope>IDENTIFICATION</scope>
</reference>
<proteinExistence type="predicted"/>
<evidence type="ECO:0000256" key="5">
    <source>
        <dbReference type="ARBA" id="ARBA00022989"/>
    </source>
</evidence>
<evidence type="ECO:0000256" key="6">
    <source>
        <dbReference type="ARBA" id="ARBA00023136"/>
    </source>
</evidence>
<protein>
    <submittedName>
        <fullName evidence="7">Ceramide glucosyltransferase (inferred by orthology to a human protein)</fullName>
    </submittedName>
</protein>
<evidence type="ECO:0000256" key="1">
    <source>
        <dbReference type="ARBA" id="ARBA00004141"/>
    </source>
</evidence>
<evidence type="ECO:0000256" key="4">
    <source>
        <dbReference type="ARBA" id="ARBA00022692"/>
    </source>
</evidence>
<dbReference type="InterPro" id="IPR025993">
    <property type="entry name" value="Ceramide_glucosylTrfase"/>
</dbReference>
<dbReference type="GO" id="GO:0016020">
    <property type="term" value="C:membrane"/>
    <property type="evidence" value="ECO:0007669"/>
    <property type="project" value="UniProtKB-SubCell"/>
</dbReference>
<evidence type="ECO:0000256" key="2">
    <source>
        <dbReference type="ARBA" id="ARBA00022676"/>
    </source>
</evidence>
<keyword evidence="5" id="KW-1133">Transmembrane helix</keyword>
<keyword evidence="2" id="KW-0328">Glycosyltransferase</keyword>
<keyword evidence="6" id="KW-0472">Membrane</keyword>
<keyword evidence="3" id="KW-0808">Transferase</keyword>